<proteinExistence type="predicted"/>
<organism evidence="2 3">
    <name type="scientific">Eiseniibacteriota bacterium</name>
    <dbReference type="NCBI Taxonomy" id="2212470"/>
    <lineage>
        <taxon>Bacteria</taxon>
        <taxon>Candidatus Eiseniibacteriota</taxon>
    </lineage>
</organism>
<name>A0A538S6S2_UNCEI</name>
<evidence type="ECO:0000313" key="2">
    <source>
        <dbReference type="EMBL" id="TMQ47082.1"/>
    </source>
</evidence>
<reference evidence="2 3" key="1">
    <citation type="journal article" date="2019" name="Nat. Microbiol.">
        <title>Mediterranean grassland soil C-N compound turnover is dependent on rainfall and depth, and is mediated by genomically divergent microorganisms.</title>
        <authorList>
            <person name="Diamond S."/>
            <person name="Andeer P.F."/>
            <person name="Li Z."/>
            <person name="Crits-Christoph A."/>
            <person name="Burstein D."/>
            <person name="Anantharaman K."/>
            <person name="Lane K.R."/>
            <person name="Thomas B.C."/>
            <person name="Pan C."/>
            <person name="Northen T.R."/>
            <person name="Banfield J.F."/>
        </authorList>
    </citation>
    <scope>NUCLEOTIDE SEQUENCE [LARGE SCALE GENOMIC DNA]</scope>
    <source>
        <strain evidence="2">WS_1</strain>
    </source>
</reference>
<dbReference type="EMBL" id="VBOR01000128">
    <property type="protein sequence ID" value="TMQ47082.1"/>
    <property type="molecule type" value="Genomic_DNA"/>
</dbReference>
<feature type="domain" description="Glycosyltransferase subfamily 4-like N-terminal" evidence="1">
    <location>
        <begin position="35"/>
        <end position="196"/>
    </location>
</feature>
<dbReference type="SUPFAM" id="SSF53756">
    <property type="entry name" value="UDP-Glycosyltransferase/glycogen phosphorylase"/>
    <property type="match status" value="1"/>
</dbReference>
<dbReference type="Gene3D" id="3.40.50.2000">
    <property type="entry name" value="Glycogen Phosphorylase B"/>
    <property type="match status" value="2"/>
</dbReference>
<dbReference type="Pfam" id="PF13439">
    <property type="entry name" value="Glyco_transf_4"/>
    <property type="match status" value="1"/>
</dbReference>
<accession>A0A538S6S2</accession>
<dbReference type="AlphaFoldDB" id="A0A538S6S2"/>
<gene>
    <name evidence="2" type="ORF">E6K71_10960</name>
</gene>
<sequence>MIRNFSTARALRPPPGPSQKPLRVALVTEFYYPHFGGVTEHVQNLAVHLRAWGHTAVVVTSRMAGQRESAGVHRVGRSVVILSNGSFARVTVGLGLRKQIRDIFRRERIDLVHVHGPLTPTLGLIAPEAAADLGIPTVGTFHSWFRRSVAYSILRVPLQRRLERLAACIAVSAPAIDAHARYFKANWEIIPNGVDVGYFHPNGRKPPDASSGPKLLFLGRLDPRNGLDQVLSAMPAVLEEYPKAKLTIAGDGPLRPAYESRARPLGASVTFVGRVYGERPSLYAGADLYLCPTNKASFGITLLEAMACGTPVIGSDICGFRELVDGGKSLLVPPDDPGAWADAVIRLTRDPDRRAACSRRTAPSSAA</sequence>
<dbReference type="PANTHER" id="PTHR45947:SF3">
    <property type="entry name" value="SULFOQUINOVOSYL TRANSFERASE SQD2"/>
    <property type="match status" value="1"/>
</dbReference>
<protein>
    <submittedName>
        <fullName evidence="2">Glycosyltransferase family 4 protein</fullName>
    </submittedName>
</protein>
<evidence type="ECO:0000259" key="1">
    <source>
        <dbReference type="Pfam" id="PF13439"/>
    </source>
</evidence>
<evidence type="ECO:0000313" key="3">
    <source>
        <dbReference type="Proteomes" id="UP000316292"/>
    </source>
</evidence>
<keyword evidence="2" id="KW-0808">Transferase</keyword>
<dbReference type="CDD" id="cd03801">
    <property type="entry name" value="GT4_PimA-like"/>
    <property type="match status" value="1"/>
</dbReference>
<dbReference type="InterPro" id="IPR050194">
    <property type="entry name" value="Glycosyltransferase_grp1"/>
</dbReference>
<dbReference type="GO" id="GO:0016757">
    <property type="term" value="F:glycosyltransferase activity"/>
    <property type="evidence" value="ECO:0007669"/>
    <property type="project" value="TreeGrafter"/>
</dbReference>
<dbReference type="InterPro" id="IPR028098">
    <property type="entry name" value="Glyco_trans_4-like_N"/>
</dbReference>
<comment type="caution">
    <text evidence="2">The sequence shown here is derived from an EMBL/GenBank/DDBJ whole genome shotgun (WGS) entry which is preliminary data.</text>
</comment>
<dbReference type="Proteomes" id="UP000316292">
    <property type="component" value="Unassembled WGS sequence"/>
</dbReference>
<dbReference type="PANTHER" id="PTHR45947">
    <property type="entry name" value="SULFOQUINOVOSYL TRANSFERASE SQD2"/>
    <property type="match status" value="1"/>
</dbReference>
<dbReference type="Pfam" id="PF13692">
    <property type="entry name" value="Glyco_trans_1_4"/>
    <property type="match status" value="1"/>
</dbReference>